<dbReference type="SMART" id="SM00108">
    <property type="entry name" value="B_lectin"/>
    <property type="match status" value="1"/>
</dbReference>
<dbReference type="PANTHER" id="PTHR32444">
    <property type="entry name" value="BULB-TYPE LECTIN DOMAIN-CONTAINING PROTEIN"/>
    <property type="match status" value="1"/>
</dbReference>
<dbReference type="SUPFAM" id="SSF51110">
    <property type="entry name" value="alpha-D-mannose-specific plant lectins"/>
    <property type="match status" value="1"/>
</dbReference>
<feature type="signal peptide" evidence="9">
    <location>
        <begin position="1"/>
        <end position="26"/>
    </location>
</feature>
<dbReference type="InterPro" id="IPR000858">
    <property type="entry name" value="S_locus_glycoprot_dom"/>
</dbReference>
<comment type="subcellular location">
    <subcellularLocation>
        <location evidence="2">Membrane</location>
        <topology evidence="2">Single-pass type I membrane protein</topology>
    </subcellularLocation>
</comment>
<dbReference type="Pfam" id="PF01453">
    <property type="entry name" value="B_lectin"/>
    <property type="match status" value="1"/>
</dbReference>
<dbReference type="Pfam" id="PF08276">
    <property type="entry name" value="PAN_2"/>
    <property type="match status" value="1"/>
</dbReference>
<gene>
    <name evidence="12" type="ORF">URODEC1_LOCUS98637</name>
</gene>
<evidence type="ECO:0000256" key="6">
    <source>
        <dbReference type="ARBA" id="ARBA00023170"/>
    </source>
</evidence>
<dbReference type="PROSITE" id="PS50927">
    <property type="entry name" value="BULB_LECTIN"/>
    <property type="match status" value="1"/>
</dbReference>
<evidence type="ECO:0000256" key="2">
    <source>
        <dbReference type="ARBA" id="ARBA00004479"/>
    </source>
</evidence>
<dbReference type="InterPro" id="IPR003609">
    <property type="entry name" value="Pan_app"/>
</dbReference>
<evidence type="ECO:0000256" key="9">
    <source>
        <dbReference type="SAM" id="SignalP"/>
    </source>
</evidence>
<proteinExistence type="predicted"/>
<keyword evidence="13" id="KW-1185">Reference proteome</keyword>
<dbReference type="AlphaFoldDB" id="A0ABC9ERT2"/>
<dbReference type="PROSITE" id="PS50948">
    <property type="entry name" value="PAN"/>
    <property type="match status" value="1"/>
</dbReference>
<feature type="domain" description="Apple" evidence="11">
    <location>
        <begin position="359"/>
        <end position="453"/>
    </location>
</feature>
<keyword evidence="6" id="KW-0675">Receptor</keyword>
<evidence type="ECO:0000256" key="5">
    <source>
        <dbReference type="ARBA" id="ARBA00023157"/>
    </source>
</evidence>
<evidence type="ECO:0000313" key="12">
    <source>
        <dbReference type="EMBL" id="CAL5063002.1"/>
    </source>
</evidence>
<dbReference type="GO" id="GO:0016020">
    <property type="term" value="C:membrane"/>
    <property type="evidence" value="ECO:0007669"/>
    <property type="project" value="UniProtKB-SubCell"/>
</dbReference>
<comment type="catalytic activity">
    <reaction evidence="8">
        <text>L-seryl-[protein] + ATP = O-phospho-L-seryl-[protein] + ADP + H(+)</text>
        <dbReference type="Rhea" id="RHEA:17989"/>
        <dbReference type="Rhea" id="RHEA-COMP:9863"/>
        <dbReference type="Rhea" id="RHEA-COMP:11604"/>
        <dbReference type="ChEBI" id="CHEBI:15378"/>
        <dbReference type="ChEBI" id="CHEBI:29999"/>
        <dbReference type="ChEBI" id="CHEBI:30616"/>
        <dbReference type="ChEBI" id="CHEBI:83421"/>
        <dbReference type="ChEBI" id="CHEBI:456216"/>
        <dbReference type="EC" id="2.7.11.1"/>
    </reaction>
</comment>
<protein>
    <recommendedName>
        <fullName evidence="3">non-specific serine/threonine protein kinase</fullName>
        <ecNumber evidence="3">2.7.11.1</ecNumber>
    </recommendedName>
</protein>
<keyword evidence="5" id="KW-1015">Disulfide bond</keyword>
<evidence type="ECO:0000256" key="4">
    <source>
        <dbReference type="ARBA" id="ARBA00022729"/>
    </source>
</evidence>
<reference evidence="12" key="1">
    <citation type="submission" date="2024-10" db="EMBL/GenBank/DDBJ databases">
        <authorList>
            <person name="Ryan C."/>
        </authorList>
    </citation>
    <scope>NUCLEOTIDE SEQUENCE [LARGE SCALE GENOMIC DNA]</scope>
</reference>
<organism evidence="12 13">
    <name type="scientific">Urochloa decumbens</name>
    <dbReference type="NCBI Taxonomy" id="240449"/>
    <lineage>
        <taxon>Eukaryota</taxon>
        <taxon>Viridiplantae</taxon>
        <taxon>Streptophyta</taxon>
        <taxon>Embryophyta</taxon>
        <taxon>Tracheophyta</taxon>
        <taxon>Spermatophyta</taxon>
        <taxon>Magnoliopsida</taxon>
        <taxon>Liliopsida</taxon>
        <taxon>Poales</taxon>
        <taxon>Poaceae</taxon>
        <taxon>PACMAD clade</taxon>
        <taxon>Panicoideae</taxon>
        <taxon>Panicodae</taxon>
        <taxon>Paniceae</taxon>
        <taxon>Melinidinae</taxon>
        <taxon>Urochloa</taxon>
    </lineage>
</organism>
<evidence type="ECO:0000259" key="11">
    <source>
        <dbReference type="PROSITE" id="PS50948"/>
    </source>
</evidence>
<dbReference type="Gene3D" id="2.90.10.10">
    <property type="entry name" value="Bulb-type lectin domain"/>
    <property type="match status" value="1"/>
</dbReference>
<dbReference type="CDD" id="cd00028">
    <property type="entry name" value="B_lectin"/>
    <property type="match status" value="1"/>
</dbReference>
<dbReference type="PIRSF" id="PIRSF002686">
    <property type="entry name" value="SLG"/>
    <property type="match status" value="1"/>
</dbReference>
<sequence>MDRQAAPAYMVMAVLLLLLLLPFISSDDCLVPGQLLTPNETLISDGGHFALGFFSPSNSTPAKLYLGIWYHDIPRLTVVWVANRETLAITNISSFAPTLRLTNTSNLILSGADGRVLWATNITTTAAASTPPVAMLLSTGNLVIRSPNGTTLWQSFDFPADTFLPGMKLRASYRARATAGSTRFVSWKGPGDPSPGSFSYGIDPETTPPQVFVWNASRPVWRSAPWTGYAVTANDFKLNAGAGAVVYMQFVSNDEEIYVTFSLSDGAPYTRYAITYSGRLELQCWNASSSSWDVAGRWPPSSCSFYGFCGPSAYCDVMDAGGDAPATCKCLDGYAPASDEEWSGGRFSRGCRRREALRCGDAGGGAARFTAMHGMKVPDKFMAVANRSGEECAAECGRSCSCAAYAYANLSTSSSDADTKGNPTRCLVWGEDMLDAEKIGMLDGTETLYIRLGAAADSGALHSFVPLIKS</sequence>
<dbReference type="GO" id="GO:0004674">
    <property type="term" value="F:protein serine/threonine kinase activity"/>
    <property type="evidence" value="ECO:0007669"/>
    <property type="project" value="UniProtKB-EC"/>
</dbReference>
<name>A0ABC9ERT2_9POAL</name>
<dbReference type="PANTHER" id="PTHR32444:SF118">
    <property type="entry name" value="OS09G0551150 PROTEIN"/>
    <property type="match status" value="1"/>
</dbReference>
<comment type="function">
    <text evidence="1">Involved in sporophytic self-incompatibility system (the inability of flowering plants to achieve self-fertilization).</text>
</comment>
<feature type="domain" description="Bulb-type lectin" evidence="10">
    <location>
        <begin position="27"/>
        <end position="157"/>
    </location>
</feature>
<dbReference type="CDD" id="cd01098">
    <property type="entry name" value="PAN_AP_plant"/>
    <property type="match status" value="1"/>
</dbReference>
<feature type="chain" id="PRO_5044779716" description="non-specific serine/threonine protein kinase" evidence="9">
    <location>
        <begin position="27"/>
        <end position="470"/>
    </location>
</feature>
<evidence type="ECO:0000259" key="10">
    <source>
        <dbReference type="PROSITE" id="PS50927"/>
    </source>
</evidence>
<dbReference type="InterPro" id="IPR036426">
    <property type="entry name" value="Bulb-type_lectin_dom_sf"/>
</dbReference>
<evidence type="ECO:0000256" key="7">
    <source>
        <dbReference type="ARBA" id="ARBA00047899"/>
    </source>
</evidence>
<evidence type="ECO:0000256" key="8">
    <source>
        <dbReference type="ARBA" id="ARBA00048679"/>
    </source>
</evidence>
<comment type="catalytic activity">
    <reaction evidence="7">
        <text>L-threonyl-[protein] + ATP = O-phospho-L-threonyl-[protein] + ADP + H(+)</text>
        <dbReference type="Rhea" id="RHEA:46608"/>
        <dbReference type="Rhea" id="RHEA-COMP:11060"/>
        <dbReference type="Rhea" id="RHEA-COMP:11605"/>
        <dbReference type="ChEBI" id="CHEBI:15378"/>
        <dbReference type="ChEBI" id="CHEBI:30013"/>
        <dbReference type="ChEBI" id="CHEBI:30616"/>
        <dbReference type="ChEBI" id="CHEBI:61977"/>
        <dbReference type="ChEBI" id="CHEBI:456216"/>
        <dbReference type="EC" id="2.7.11.1"/>
    </reaction>
</comment>
<dbReference type="InterPro" id="IPR035446">
    <property type="entry name" value="SLSG/EP1"/>
</dbReference>
<dbReference type="GO" id="GO:0051707">
    <property type="term" value="P:response to other organism"/>
    <property type="evidence" value="ECO:0007669"/>
    <property type="project" value="UniProtKB-ARBA"/>
</dbReference>
<dbReference type="EC" id="2.7.11.1" evidence="3"/>
<evidence type="ECO:0000256" key="1">
    <source>
        <dbReference type="ARBA" id="ARBA00003061"/>
    </source>
</evidence>
<dbReference type="InterPro" id="IPR001480">
    <property type="entry name" value="Bulb-type_lectin_dom"/>
</dbReference>
<dbReference type="Proteomes" id="UP001497457">
    <property type="component" value="Chromosome 5rd"/>
</dbReference>
<evidence type="ECO:0000256" key="3">
    <source>
        <dbReference type="ARBA" id="ARBA00012513"/>
    </source>
</evidence>
<evidence type="ECO:0000313" key="13">
    <source>
        <dbReference type="Proteomes" id="UP001497457"/>
    </source>
</evidence>
<dbReference type="EMBL" id="OZ075115">
    <property type="protein sequence ID" value="CAL5063002.1"/>
    <property type="molecule type" value="Genomic_DNA"/>
</dbReference>
<accession>A0ABC9ERT2</accession>
<keyword evidence="4 9" id="KW-0732">Signal</keyword>
<dbReference type="Pfam" id="PF00954">
    <property type="entry name" value="S_locus_glycop"/>
    <property type="match status" value="1"/>
</dbReference>